<evidence type="ECO:0000259" key="4">
    <source>
        <dbReference type="Pfam" id="PF04500"/>
    </source>
</evidence>
<evidence type="ECO:0000256" key="2">
    <source>
        <dbReference type="ARBA" id="ARBA00022771"/>
    </source>
</evidence>
<dbReference type="AlphaFoldDB" id="A0A0V1JWE6"/>
<organism evidence="5 6">
    <name type="scientific">Trichinella pseudospiralis</name>
    <name type="common">Parasitic roundworm</name>
    <dbReference type="NCBI Taxonomy" id="6337"/>
    <lineage>
        <taxon>Eukaryota</taxon>
        <taxon>Metazoa</taxon>
        <taxon>Ecdysozoa</taxon>
        <taxon>Nematoda</taxon>
        <taxon>Enoplea</taxon>
        <taxon>Dorylaimia</taxon>
        <taxon>Trichinellida</taxon>
        <taxon>Trichinellidae</taxon>
        <taxon>Trichinella</taxon>
    </lineage>
</organism>
<keyword evidence="1" id="KW-0479">Metal-binding</keyword>
<dbReference type="EMBL" id="JYDV01000037">
    <property type="protein sequence ID" value="KRZ39297.1"/>
    <property type="molecule type" value="Genomic_DNA"/>
</dbReference>
<evidence type="ECO:0000313" key="5">
    <source>
        <dbReference type="EMBL" id="KRZ39297.1"/>
    </source>
</evidence>
<keyword evidence="3" id="KW-0862">Zinc</keyword>
<dbReference type="Gene3D" id="2.20.25.240">
    <property type="match status" value="1"/>
</dbReference>
<reference evidence="5 6" key="1">
    <citation type="submission" date="2015-01" db="EMBL/GenBank/DDBJ databases">
        <title>Evolution of Trichinella species and genotypes.</title>
        <authorList>
            <person name="Korhonen P.K."/>
            <person name="Edoardo P."/>
            <person name="Giuseppe L.R."/>
            <person name="Gasser R.B."/>
        </authorList>
    </citation>
    <scope>NUCLEOTIDE SEQUENCE [LARGE SCALE GENOMIC DNA]</scope>
    <source>
        <strain evidence="5">ISS176</strain>
    </source>
</reference>
<evidence type="ECO:0000256" key="3">
    <source>
        <dbReference type="ARBA" id="ARBA00022833"/>
    </source>
</evidence>
<dbReference type="InterPro" id="IPR007588">
    <property type="entry name" value="Znf_FLYWCH"/>
</dbReference>
<gene>
    <name evidence="5" type="ORF">T4C_12266</name>
</gene>
<sequence>MYIFLTETILFYFADVPELHLVLNRGGSRALVFEGREYKLNHTGKQKKCCRCSKYKKDCKGAVRTDLEVAAVIDRKHYVETCRPISTIYDEEAYAGSAEPSTSGQFPGFKLVQTAMYKHQAKRILRLRHNLVIPDQFKTMNLITT</sequence>
<keyword evidence="2" id="KW-0863">Zinc-finger</keyword>
<protein>
    <recommendedName>
        <fullName evidence="4">FLYWCH-type domain-containing protein</fullName>
    </recommendedName>
</protein>
<dbReference type="GO" id="GO:0008270">
    <property type="term" value="F:zinc ion binding"/>
    <property type="evidence" value="ECO:0007669"/>
    <property type="project" value="UniProtKB-KW"/>
</dbReference>
<proteinExistence type="predicted"/>
<comment type="caution">
    <text evidence="5">The sequence shown here is derived from an EMBL/GenBank/DDBJ whole genome shotgun (WGS) entry which is preliminary data.</text>
</comment>
<evidence type="ECO:0000256" key="1">
    <source>
        <dbReference type="ARBA" id="ARBA00022723"/>
    </source>
</evidence>
<accession>A0A0V1JWE6</accession>
<dbReference type="Pfam" id="PF04500">
    <property type="entry name" value="FLYWCH"/>
    <property type="match status" value="1"/>
</dbReference>
<feature type="domain" description="FLYWCH-type" evidence="4">
    <location>
        <begin position="24"/>
        <end position="77"/>
    </location>
</feature>
<evidence type="ECO:0000313" key="6">
    <source>
        <dbReference type="Proteomes" id="UP000054826"/>
    </source>
</evidence>
<name>A0A0V1JWE6_TRIPS</name>
<dbReference type="Proteomes" id="UP000054826">
    <property type="component" value="Unassembled WGS sequence"/>
</dbReference>